<evidence type="ECO:0000313" key="1">
    <source>
        <dbReference type="EMBL" id="THV22849.1"/>
    </source>
</evidence>
<comment type="caution">
    <text evidence="1">The sequence shown here is derived from an EMBL/GenBank/DDBJ whole genome shotgun (WGS) entry which is preliminary data.</text>
</comment>
<reference evidence="1 2" key="1">
    <citation type="journal article" date="2018" name="Int. J. Syst. Evol. Microbiol.">
        <title>Glycomyces paridis sp. nov., isolated from the medicinal plant Paris polyphylla.</title>
        <authorList>
            <person name="Fang X.M."/>
            <person name="Bai J.L."/>
            <person name="Su J."/>
            <person name="Zhao L.L."/>
            <person name="Liu H.Y."/>
            <person name="Ma B.P."/>
            <person name="Zhang Y.Q."/>
            <person name="Yu L.Y."/>
        </authorList>
    </citation>
    <scope>NUCLEOTIDE SEQUENCE [LARGE SCALE GENOMIC DNA]</scope>
    <source>
        <strain evidence="1 2">CPCC 204357</strain>
    </source>
</reference>
<dbReference type="Proteomes" id="UP000305792">
    <property type="component" value="Unassembled WGS sequence"/>
</dbReference>
<keyword evidence="2" id="KW-1185">Reference proteome</keyword>
<accession>A0A4S8P543</accession>
<dbReference type="AlphaFoldDB" id="A0A4S8P543"/>
<evidence type="ECO:0000313" key="2">
    <source>
        <dbReference type="Proteomes" id="UP000305792"/>
    </source>
</evidence>
<name>A0A4S8P543_9ACTN</name>
<organism evidence="1 2">
    <name type="scientific">Glycomyces paridis</name>
    <dbReference type="NCBI Taxonomy" id="2126555"/>
    <lineage>
        <taxon>Bacteria</taxon>
        <taxon>Bacillati</taxon>
        <taxon>Actinomycetota</taxon>
        <taxon>Actinomycetes</taxon>
        <taxon>Glycomycetales</taxon>
        <taxon>Glycomycetaceae</taxon>
        <taxon>Glycomyces</taxon>
    </lineage>
</organism>
<dbReference type="OrthoDB" id="1551126at2"/>
<proteinExistence type="predicted"/>
<sequence>MVISFNTAGLQQQDSSTWTDPRTGDVAVVKVVEGTPFPVEWLHDQHALRRGFAGMYAEAGCLIEVDLANLGGVTAVRQLIKVPNNHAQSGQRFLASFTLAKAPNYAQLMYMAAEHGMSGLREATLMAQLGFDNWVMPHPFDPQLRTKLPFHRGDDPAFDAQFPDHPLTRVRAWTWNVGRYAVVDPGFAALPDRWQ</sequence>
<dbReference type="RefSeq" id="WP_136532174.1">
    <property type="nucleotide sequence ID" value="NZ_STGX01000023.1"/>
</dbReference>
<protein>
    <submittedName>
        <fullName evidence="1">Uncharacterized protein</fullName>
    </submittedName>
</protein>
<dbReference type="EMBL" id="STGX01000023">
    <property type="protein sequence ID" value="THV22849.1"/>
    <property type="molecule type" value="Genomic_DNA"/>
</dbReference>
<gene>
    <name evidence="1" type="ORF">E9998_23440</name>
</gene>